<organism evidence="1 2">
    <name type="scientific">Amycolatopsis acidicola</name>
    <dbReference type="NCBI Taxonomy" id="2596893"/>
    <lineage>
        <taxon>Bacteria</taxon>
        <taxon>Bacillati</taxon>
        <taxon>Actinomycetota</taxon>
        <taxon>Actinomycetes</taxon>
        <taxon>Pseudonocardiales</taxon>
        <taxon>Pseudonocardiaceae</taxon>
        <taxon>Amycolatopsis</taxon>
    </lineage>
</organism>
<evidence type="ECO:0000313" key="1">
    <source>
        <dbReference type="EMBL" id="KAA9166900.1"/>
    </source>
</evidence>
<proteinExistence type="predicted"/>
<name>A0A5N0VNW5_9PSEU</name>
<keyword evidence="2" id="KW-1185">Reference proteome</keyword>
<comment type="caution">
    <text evidence="1">The sequence shown here is derived from an EMBL/GenBank/DDBJ whole genome shotgun (WGS) entry which is preliminary data.</text>
</comment>
<protein>
    <submittedName>
        <fullName evidence="1">Uncharacterized protein</fullName>
    </submittedName>
</protein>
<dbReference type="RefSeq" id="WP_144758335.1">
    <property type="nucleotide sequence ID" value="NZ_VMNW02000001.1"/>
</dbReference>
<gene>
    <name evidence="1" type="ORF">FPZ12_001540</name>
</gene>
<evidence type="ECO:0000313" key="2">
    <source>
        <dbReference type="Proteomes" id="UP000319769"/>
    </source>
</evidence>
<accession>A0A5N0VNW5</accession>
<dbReference type="AlphaFoldDB" id="A0A5N0VNW5"/>
<reference evidence="1" key="1">
    <citation type="submission" date="2019-09" db="EMBL/GenBank/DDBJ databases">
        <authorList>
            <person name="Teo W.F.A."/>
            <person name="Duangmal K."/>
        </authorList>
    </citation>
    <scope>NUCLEOTIDE SEQUENCE [LARGE SCALE GENOMIC DNA]</scope>
    <source>
        <strain evidence="1">K81G1</strain>
    </source>
</reference>
<dbReference type="EMBL" id="VMNW02000001">
    <property type="protein sequence ID" value="KAA9166900.1"/>
    <property type="molecule type" value="Genomic_DNA"/>
</dbReference>
<dbReference type="Proteomes" id="UP000319769">
    <property type="component" value="Unassembled WGS sequence"/>
</dbReference>
<sequence length="62" mass="6169">MPAAPDRQPGFAAVIVVYSVADTGLVFSITVGSGGTAAATLALGSKKIGEVLGRIKRPKAGE</sequence>